<keyword evidence="4" id="KW-0963">Cytoplasm</keyword>
<organism evidence="15 16">
    <name type="scientific">Polypterus senegalus</name>
    <name type="common">Senegal bichir</name>
    <dbReference type="NCBI Taxonomy" id="55291"/>
    <lineage>
        <taxon>Eukaryota</taxon>
        <taxon>Metazoa</taxon>
        <taxon>Chordata</taxon>
        <taxon>Craniata</taxon>
        <taxon>Vertebrata</taxon>
        <taxon>Euteleostomi</taxon>
        <taxon>Actinopterygii</taxon>
        <taxon>Polypteriformes</taxon>
        <taxon>Polypteridae</taxon>
        <taxon>Polypterus</taxon>
    </lineage>
</organism>
<feature type="coiled-coil region" evidence="12">
    <location>
        <begin position="101"/>
        <end position="142"/>
    </location>
</feature>
<dbReference type="InterPro" id="IPR032714">
    <property type="entry name" value="DZIP1_N"/>
</dbReference>
<evidence type="ECO:0000256" key="5">
    <source>
        <dbReference type="ARBA" id="ARBA00022723"/>
    </source>
</evidence>
<dbReference type="Pfam" id="PF13815">
    <property type="entry name" value="Dzip-like_N"/>
    <property type="match status" value="1"/>
</dbReference>
<feature type="compositionally biased region" description="Low complexity" evidence="13">
    <location>
        <begin position="704"/>
        <end position="716"/>
    </location>
</feature>
<evidence type="ECO:0000256" key="3">
    <source>
        <dbReference type="ARBA" id="ARBA00009131"/>
    </source>
</evidence>
<proteinExistence type="inferred from homology"/>
<comment type="caution">
    <text evidence="15">The sequence shown here is derived from an EMBL/GenBank/DDBJ whole genome shotgun (WGS) entry which is preliminary data.</text>
</comment>
<feature type="compositionally biased region" description="Low complexity" evidence="13">
    <location>
        <begin position="752"/>
        <end position="771"/>
    </location>
</feature>
<evidence type="ECO:0000256" key="12">
    <source>
        <dbReference type="SAM" id="Coils"/>
    </source>
</evidence>
<evidence type="ECO:0000256" key="11">
    <source>
        <dbReference type="PROSITE-ProRule" id="PRU00042"/>
    </source>
</evidence>
<dbReference type="GO" id="GO:0008270">
    <property type="term" value="F:zinc ion binding"/>
    <property type="evidence" value="ECO:0007669"/>
    <property type="project" value="UniProtKB-KW"/>
</dbReference>
<sequence>MHGKVSSRVPHTSFSMMEQPLLTFGFRARRDGIDWRRFSALDVERVAREMDVQTLQDYLDSVTFCNLDSERCPHCRNPLDPVLLKVFRMSQLTTEYLLYSQEYLNAKAAEQEEKLVQLIEEQERQQLEISKLQSKLQATRQESHNRKKMIASQQLLLQAGANNYHKCQLCDKCFMSYSFLQGHMERRHPEVTNADRQKKRQVEELEDEIKGLKSQQLLNQKKQEAEKEAEILRQKQEQEEQQRQAELERKRFEQWKEDERRKFQQELSDLKQLFLKEFQGISNQSSSIEAVASFKGFTMADITRLHSKQVTLCTSQKIKDLQTSSWQTSNLGTLQDDQEDRDLWERELKEEMEREKTKWKNKLKESRSKHIQDIQEIKKENERLLQSLSADQTSAFEMQKLQEKTRTLKSKIKEKDNLIRKQNEKIKTLSSRPVAGPPVTLSSQQRLQQALMRDPDLIKKCRPFSLETLEERLEKLGVSKGTTGISKQSFKSLTAAIDTQRQMKPKQFQTIREELNQKVTEKARNLQGHAGSSVSAVKGKTKKQKSRQISTERKASQRTPARLIQSTGPQPAPRHIAVRMSGKKEGPQNSTTPFSSEDESVGDSAYVTSHGPKDSHPVKVLQSSPRKTQPAVTAANEEDDEDWSDTDISSEPASPSMGVTKFPGSQSLGSTGSLVQTLTKSVERQLNNPGKKPIGGVKLIPAQSTTSPKSSTTTKPLQVIDMESDLELSPIEELTPEIPKPKESKMHGSTDSTASRVTSVWSSSASRGDGW</sequence>
<protein>
    <submittedName>
        <fullName evidence="15">DZI1L protein</fullName>
    </submittedName>
</protein>
<keyword evidence="8 12" id="KW-0175">Coiled coil</keyword>
<feature type="compositionally biased region" description="Acidic residues" evidence="13">
    <location>
        <begin position="636"/>
        <end position="645"/>
    </location>
</feature>
<evidence type="ECO:0000256" key="8">
    <source>
        <dbReference type="ARBA" id="ARBA00023054"/>
    </source>
</evidence>
<evidence type="ECO:0000256" key="7">
    <source>
        <dbReference type="ARBA" id="ARBA00022833"/>
    </source>
</evidence>
<evidence type="ECO:0000256" key="6">
    <source>
        <dbReference type="ARBA" id="ARBA00022771"/>
    </source>
</evidence>
<feature type="domain" description="C2H2-type" evidence="14">
    <location>
        <begin position="165"/>
        <end position="188"/>
    </location>
</feature>
<dbReference type="EMBL" id="JAATIS010004040">
    <property type="protein sequence ID" value="KAG2463269.1"/>
    <property type="molecule type" value="Genomic_DNA"/>
</dbReference>
<reference evidence="15 16" key="1">
    <citation type="journal article" date="2021" name="Cell">
        <title>Tracing the genetic footprints of vertebrate landing in non-teleost ray-finned fishes.</title>
        <authorList>
            <person name="Bi X."/>
            <person name="Wang K."/>
            <person name="Yang L."/>
            <person name="Pan H."/>
            <person name="Jiang H."/>
            <person name="Wei Q."/>
            <person name="Fang M."/>
            <person name="Yu H."/>
            <person name="Zhu C."/>
            <person name="Cai Y."/>
            <person name="He Y."/>
            <person name="Gan X."/>
            <person name="Zeng H."/>
            <person name="Yu D."/>
            <person name="Zhu Y."/>
            <person name="Jiang H."/>
            <person name="Qiu Q."/>
            <person name="Yang H."/>
            <person name="Zhang Y.E."/>
            <person name="Wang W."/>
            <person name="Zhu M."/>
            <person name="He S."/>
            <person name="Zhang G."/>
        </authorList>
    </citation>
    <scope>NUCLEOTIDE SEQUENCE [LARGE SCALE GENOMIC DNA]</scope>
    <source>
        <strain evidence="15">Bchr_013</strain>
    </source>
</reference>
<keyword evidence="10" id="KW-0966">Cell projection</keyword>
<gene>
    <name evidence="15" type="primary">Dzip1l</name>
    <name evidence="15" type="ORF">GTO96_0000997</name>
</gene>
<comment type="subcellular location">
    <subcellularLocation>
        <location evidence="2">Cytoplasm</location>
        <location evidence="2">Cytoskeleton</location>
        <location evidence="2">Cilium basal body</location>
    </subcellularLocation>
    <subcellularLocation>
        <location evidence="1">Cytoplasm</location>
        <location evidence="1">Cytoskeleton</location>
        <location evidence="1">Microtubule organizing center</location>
        <location evidence="1">Centrosome</location>
        <location evidence="1">Centriole</location>
    </subcellularLocation>
</comment>
<dbReference type="GO" id="GO:0005737">
    <property type="term" value="C:cytoplasm"/>
    <property type="evidence" value="ECO:0007669"/>
    <property type="project" value="TreeGrafter"/>
</dbReference>
<keyword evidence="5" id="KW-0479">Metal-binding</keyword>
<feature type="compositionally biased region" description="Polar residues" evidence="13">
    <location>
        <begin position="663"/>
        <end position="688"/>
    </location>
</feature>
<dbReference type="GO" id="GO:0005814">
    <property type="term" value="C:centriole"/>
    <property type="evidence" value="ECO:0007669"/>
    <property type="project" value="UniProtKB-SubCell"/>
</dbReference>
<feature type="compositionally biased region" description="Polar residues" evidence="13">
    <location>
        <begin position="621"/>
        <end position="631"/>
    </location>
</feature>
<evidence type="ECO:0000256" key="2">
    <source>
        <dbReference type="ARBA" id="ARBA00004120"/>
    </source>
</evidence>
<keyword evidence="6 11" id="KW-0863">Zinc-finger</keyword>
<dbReference type="InterPro" id="IPR013087">
    <property type="entry name" value="Znf_C2H2_type"/>
</dbReference>
<evidence type="ECO:0000256" key="10">
    <source>
        <dbReference type="ARBA" id="ARBA00023273"/>
    </source>
</evidence>
<evidence type="ECO:0000313" key="15">
    <source>
        <dbReference type="EMBL" id="KAG2463269.1"/>
    </source>
</evidence>
<dbReference type="PROSITE" id="PS50157">
    <property type="entry name" value="ZINC_FINGER_C2H2_2"/>
    <property type="match status" value="1"/>
</dbReference>
<dbReference type="PANTHER" id="PTHR21502:SF8">
    <property type="entry name" value="CILIUM ASSEMBLY PROTEIN DZIP1L"/>
    <property type="match status" value="1"/>
</dbReference>
<dbReference type="GO" id="GO:0036064">
    <property type="term" value="C:ciliary basal body"/>
    <property type="evidence" value="ECO:0007669"/>
    <property type="project" value="TreeGrafter"/>
</dbReference>
<keyword evidence="16" id="KW-1185">Reference proteome</keyword>
<feature type="non-terminal residue" evidence="15">
    <location>
        <position position="771"/>
    </location>
</feature>
<feature type="coiled-coil region" evidence="12">
    <location>
        <begin position="195"/>
        <end position="258"/>
    </location>
</feature>
<dbReference type="PANTHER" id="PTHR21502">
    <property type="entry name" value="ZINC FINGER PROTEIN DZIP1"/>
    <property type="match status" value="1"/>
</dbReference>
<feature type="non-terminal residue" evidence="15">
    <location>
        <position position="1"/>
    </location>
</feature>
<dbReference type="Pfam" id="PF25977">
    <property type="entry name" value="DZIP1"/>
    <property type="match status" value="1"/>
</dbReference>
<evidence type="ECO:0000256" key="9">
    <source>
        <dbReference type="ARBA" id="ARBA00023212"/>
    </source>
</evidence>
<dbReference type="Proteomes" id="UP000886611">
    <property type="component" value="Unassembled WGS sequence"/>
</dbReference>
<evidence type="ECO:0000259" key="14">
    <source>
        <dbReference type="PROSITE" id="PS50157"/>
    </source>
</evidence>
<evidence type="ECO:0000256" key="4">
    <source>
        <dbReference type="ARBA" id="ARBA00022490"/>
    </source>
</evidence>
<evidence type="ECO:0000256" key="13">
    <source>
        <dbReference type="SAM" id="MobiDB-lite"/>
    </source>
</evidence>
<evidence type="ECO:0000256" key="1">
    <source>
        <dbReference type="ARBA" id="ARBA00004114"/>
    </source>
</evidence>
<keyword evidence="9" id="KW-0206">Cytoskeleton</keyword>
<feature type="compositionally biased region" description="Basic and acidic residues" evidence="13">
    <location>
        <begin position="739"/>
        <end position="748"/>
    </location>
</feature>
<accession>A0A8X7X983</accession>
<dbReference type="InterPro" id="IPR058883">
    <property type="entry name" value="DZIP1_dom"/>
</dbReference>
<feature type="coiled-coil region" evidence="12">
    <location>
        <begin position="334"/>
        <end position="432"/>
    </location>
</feature>
<keyword evidence="7" id="KW-0862">Zinc</keyword>
<dbReference type="InterPro" id="IPR051241">
    <property type="entry name" value="DZIP_RILPL"/>
</dbReference>
<comment type="similarity">
    <text evidence="3">Belongs to the DZIP C2H2-type zinc-finger protein family.</text>
</comment>
<dbReference type="AlphaFoldDB" id="A0A8X7X983"/>
<dbReference type="GO" id="GO:0060271">
    <property type="term" value="P:cilium assembly"/>
    <property type="evidence" value="ECO:0007669"/>
    <property type="project" value="TreeGrafter"/>
</dbReference>
<name>A0A8X7X983_POLSE</name>
<evidence type="ECO:0000313" key="16">
    <source>
        <dbReference type="Proteomes" id="UP000886611"/>
    </source>
</evidence>
<feature type="region of interest" description="Disordered" evidence="13">
    <location>
        <begin position="524"/>
        <end position="771"/>
    </location>
</feature>
<dbReference type="PROSITE" id="PS00028">
    <property type="entry name" value="ZINC_FINGER_C2H2_1"/>
    <property type="match status" value="1"/>
</dbReference>